<organism evidence="1 2">
    <name type="scientific">Candidatus Harrisonbacteria bacterium CG10_big_fil_rev_8_21_14_0_10_49_15</name>
    <dbReference type="NCBI Taxonomy" id="1974587"/>
    <lineage>
        <taxon>Bacteria</taxon>
        <taxon>Candidatus Harrisoniibacteriota</taxon>
    </lineage>
</organism>
<evidence type="ECO:0008006" key="3">
    <source>
        <dbReference type="Google" id="ProtNLM"/>
    </source>
</evidence>
<comment type="caution">
    <text evidence="1">The sequence shown here is derived from an EMBL/GenBank/DDBJ whole genome shotgun (WGS) entry which is preliminary data.</text>
</comment>
<reference evidence="2" key="1">
    <citation type="submission" date="2017-09" db="EMBL/GenBank/DDBJ databases">
        <title>Depth-based differentiation of microbial function through sediment-hosted aquifers and enrichment of novel symbionts in the deep terrestrial subsurface.</title>
        <authorList>
            <person name="Probst A.J."/>
            <person name="Ladd B."/>
            <person name="Jarett J.K."/>
            <person name="Geller-Mcgrath D.E."/>
            <person name="Sieber C.M.K."/>
            <person name="Emerson J.B."/>
            <person name="Anantharaman K."/>
            <person name="Thomas B.C."/>
            <person name="Malmstrom R."/>
            <person name="Stieglmeier M."/>
            <person name="Klingl A."/>
            <person name="Woyke T."/>
            <person name="Ryan C.M."/>
            <person name="Banfield J.F."/>
        </authorList>
    </citation>
    <scope>NUCLEOTIDE SEQUENCE [LARGE SCALE GENOMIC DNA]</scope>
</reference>
<proteinExistence type="predicted"/>
<name>A0A2H0ULJ3_9BACT</name>
<dbReference type="AlphaFoldDB" id="A0A2H0ULJ3"/>
<evidence type="ECO:0000313" key="2">
    <source>
        <dbReference type="Proteomes" id="UP000229526"/>
    </source>
</evidence>
<sequence>MRTVNNVSSVGIIFRASDPSQVFLEVKDDGHPIALVRRQLCLIGGNWIGDSAKADKGPLDTFRREVEEELTFDRPTRDTLELRQLGQVAESSVMAPTPRNAVSVSESDQAKLRALKDTVKARAEFFAAGLNGLTKEAMDAVDPNNRRESFIGISFYWAVALSEEEWADLTALQEAHGNLSNESITLVTSLAEICDSGVKGAFGHEAMLQRFFRSRDLSRAEDLPMGHGLQAEFIGNAPMTYAELLQQWNILRHP</sequence>
<dbReference type="EMBL" id="PFBD01000012">
    <property type="protein sequence ID" value="PIR87261.1"/>
    <property type="molecule type" value="Genomic_DNA"/>
</dbReference>
<accession>A0A2H0ULJ3</accession>
<evidence type="ECO:0000313" key="1">
    <source>
        <dbReference type="EMBL" id="PIR87261.1"/>
    </source>
</evidence>
<gene>
    <name evidence="1" type="ORF">COU11_01375</name>
</gene>
<protein>
    <recommendedName>
        <fullName evidence="3">Nudix hydrolase domain-containing protein</fullName>
    </recommendedName>
</protein>
<dbReference type="Proteomes" id="UP000229526">
    <property type="component" value="Unassembled WGS sequence"/>
</dbReference>